<sequence>MSNASMRTIIKDPRDYLHLPLNMLEDLILVTGATGTQGRATIRALSKLNVRVRALVRSITSPAAQELRNLQVELALGDFDNPSSLRLALYGVTRIYLNVSPSPTDPEAETRHARNVIEAATQPGSTVRTLVYCATALTGQHESFPGWENSCEFSKQYWLSKATNVNQVRASGIYNWIILRPCTFMSNYLQPLAPFFFPELLSTGVFRTALTPNTPTMLISPDDVGRFAAIALTNSEQFHGREIDIASEALTPPEIAAALAEVAGRPVDAQYMEKPEIDRLARESHVIWAQTYFNEQSCKVDVEKLTAEFGILPVTFLDFLNAHQNHVKASFGTL</sequence>
<organism evidence="4 5">
    <name type="scientific">Penicillium canescens</name>
    <dbReference type="NCBI Taxonomy" id="5083"/>
    <lineage>
        <taxon>Eukaryota</taxon>
        <taxon>Fungi</taxon>
        <taxon>Dikarya</taxon>
        <taxon>Ascomycota</taxon>
        <taxon>Pezizomycotina</taxon>
        <taxon>Eurotiomycetes</taxon>
        <taxon>Eurotiomycetidae</taxon>
        <taxon>Eurotiales</taxon>
        <taxon>Aspergillaceae</taxon>
        <taxon>Penicillium</taxon>
    </lineage>
</organism>
<proteinExistence type="inferred from homology"/>
<keyword evidence="5" id="KW-1185">Reference proteome</keyword>
<evidence type="ECO:0000256" key="2">
    <source>
        <dbReference type="ARBA" id="ARBA00022857"/>
    </source>
</evidence>
<keyword evidence="2" id="KW-0521">NADP</keyword>
<evidence type="ECO:0000313" key="4">
    <source>
        <dbReference type="EMBL" id="KAJ6043513.1"/>
    </source>
</evidence>
<dbReference type="InterPro" id="IPR051164">
    <property type="entry name" value="NmrA-like_oxidored"/>
</dbReference>
<dbReference type="AlphaFoldDB" id="A0AAD6N8S8"/>
<dbReference type="PANTHER" id="PTHR42748:SF7">
    <property type="entry name" value="NMRA LIKE REDOX SENSOR 1-RELATED"/>
    <property type="match status" value="1"/>
</dbReference>
<dbReference type="EMBL" id="JAQJZL010000004">
    <property type="protein sequence ID" value="KAJ6043513.1"/>
    <property type="molecule type" value="Genomic_DNA"/>
</dbReference>
<gene>
    <name evidence="4" type="ORF">N7460_004868</name>
</gene>
<accession>A0AAD6N8S8</accession>
<dbReference type="SUPFAM" id="SSF51735">
    <property type="entry name" value="NAD(P)-binding Rossmann-fold domains"/>
    <property type="match status" value="1"/>
</dbReference>
<feature type="domain" description="NmrA-like" evidence="3">
    <location>
        <begin position="26"/>
        <end position="277"/>
    </location>
</feature>
<evidence type="ECO:0000313" key="5">
    <source>
        <dbReference type="Proteomes" id="UP001219568"/>
    </source>
</evidence>
<dbReference type="CDD" id="cd05251">
    <property type="entry name" value="NmrA_like_SDR_a"/>
    <property type="match status" value="1"/>
</dbReference>
<dbReference type="Gene3D" id="3.40.50.720">
    <property type="entry name" value="NAD(P)-binding Rossmann-like Domain"/>
    <property type="match status" value="1"/>
</dbReference>
<reference evidence="4" key="1">
    <citation type="journal article" date="2023" name="IMA Fungus">
        <title>Comparative genomic study of the Penicillium genus elucidates a diverse pangenome and 15 lateral gene transfer events.</title>
        <authorList>
            <person name="Petersen C."/>
            <person name="Sorensen T."/>
            <person name="Nielsen M.R."/>
            <person name="Sondergaard T.E."/>
            <person name="Sorensen J.L."/>
            <person name="Fitzpatrick D.A."/>
            <person name="Frisvad J.C."/>
            <person name="Nielsen K.L."/>
        </authorList>
    </citation>
    <scope>NUCLEOTIDE SEQUENCE</scope>
    <source>
        <strain evidence="4">IBT 15450</strain>
    </source>
</reference>
<reference evidence="4" key="2">
    <citation type="submission" date="2023-01" db="EMBL/GenBank/DDBJ databases">
        <authorList>
            <person name="Petersen C."/>
        </authorList>
    </citation>
    <scope>NUCLEOTIDE SEQUENCE</scope>
    <source>
        <strain evidence="4">IBT 15450</strain>
    </source>
</reference>
<dbReference type="InterPro" id="IPR036291">
    <property type="entry name" value="NAD(P)-bd_dom_sf"/>
</dbReference>
<evidence type="ECO:0000259" key="3">
    <source>
        <dbReference type="Pfam" id="PF05368"/>
    </source>
</evidence>
<dbReference type="Pfam" id="PF05368">
    <property type="entry name" value="NmrA"/>
    <property type="match status" value="1"/>
</dbReference>
<name>A0AAD6N8S8_PENCN</name>
<dbReference type="InterPro" id="IPR008030">
    <property type="entry name" value="NmrA-like"/>
</dbReference>
<protein>
    <recommendedName>
        <fullName evidence="3">NmrA-like domain-containing protein</fullName>
    </recommendedName>
</protein>
<comment type="similarity">
    <text evidence="1">Belongs to the NmrA-type oxidoreductase family.</text>
</comment>
<dbReference type="PANTHER" id="PTHR42748">
    <property type="entry name" value="NITROGEN METABOLITE REPRESSION PROTEIN NMRA FAMILY MEMBER"/>
    <property type="match status" value="1"/>
</dbReference>
<evidence type="ECO:0000256" key="1">
    <source>
        <dbReference type="ARBA" id="ARBA00006328"/>
    </source>
</evidence>
<comment type="caution">
    <text evidence="4">The sequence shown here is derived from an EMBL/GenBank/DDBJ whole genome shotgun (WGS) entry which is preliminary data.</text>
</comment>
<dbReference type="Proteomes" id="UP001219568">
    <property type="component" value="Unassembled WGS sequence"/>
</dbReference>